<evidence type="ECO:0000313" key="17">
    <source>
        <dbReference type="EMBL" id="PJF37261.1"/>
    </source>
</evidence>
<keyword evidence="7" id="KW-0547">Nucleotide-binding</keyword>
<dbReference type="InterPro" id="IPR036097">
    <property type="entry name" value="HisK_dim/P_sf"/>
</dbReference>
<dbReference type="SMART" id="SM00065">
    <property type="entry name" value="GAF"/>
    <property type="match status" value="1"/>
</dbReference>
<sequence>MEVYQPLEETCQAALDLLGCDLAWLLEVEDESLCSRALVSAKGNSAAEVFLWRLHGTAARHSRFPLEPQTNALATLLMAGSVRLNLPIAELRSLPDGLRLARAFNQLRHAYLHVLPLYAAQTPLGLLVLATDERANVEHWQNASLIKILSMQACTALQNRRLMASIAAREAQMRADQTFLKRVLDTMGDSLLVLDEQARMQYVNNRLLLISGYAREELYGKSVGMLFHASTRDQLVRNLQRNGRGTLKFSQQLVTREGRSVPVLMSRATMQSNSSELTILVLSDLTEQKQREQALEQQSERLQALNRAAQALNATFDQQRVIALLLHTIREIIGSTQANVFLPASEHAELFYILTEESLSTPNTRPTLVHLGHSLAGRAALERRSQLHSSSQQRNEIAVTSSGDALALPLIVADKLVGVLEVLAPSEGAFSRDDVEFLENLSVVAAAALEKASLYQSLQQRAMALQQTYDELRRSERLKDDLLQSLSHELKTPLHKIMMQLQILDDEMYGALNAEQHNSLRAALGWSAQLAGIVDEIVIVQALSADDLHFTAVDLARLTAQAVRKVRMLAGELQLEIALEIADQVPPARGDETHLLIVLEQLLDNAIKFSPEGARIEVKVLQDSAHSVLICVRDHGIGIPAELHERIFERGYQVESGITRRFGGVGLGLAMVRRIIEAHNGRIWVESAPDAGSAFYVQLPIFDTRDSMNAHAASA</sequence>
<dbReference type="GO" id="GO:0030295">
    <property type="term" value="F:protein kinase activator activity"/>
    <property type="evidence" value="ECO:0007669"/>
    <property type="project" value="TreeGrafter"/>
</dbReference>
<dbReference type="Pfam" id="PF02518">
    <property type="entry name" value="HATPase_c"/>
    <property type="match status" value="1"/>
</dbReference>
<accession>A0A2M8PIA3</accession>
<feature type="coiled-coil region" evidence="13">
    <location>
        <begin position="285"/>
        <end position="315"/>
    </location>
</feature>
<evidence type="ECO:0000256" key="13">
    <source>
        <dbReference type="SAM" id="Coils"/>
    </source>
</evidence>
<evidence type="ECO:0000256" key="3">
    <source>
        <dbReference type="ARBA" id="ARBA00012438"/>
    </source>
</evidence>
<keyword evidence="4" id="KW-0597">Phosphoprotein</keyword>
<keyword evidence="13" id="KW-0175">Coiled coil</keyword>
<dbReference type="InterPro" id="IPR003594">
    <property type="entry name" value="HATPase_dom"/>
</dbReference>
<feature type="domain" description="PAS" evidence="15">
    <location>
        <begin position="176"/>
        <end position="246"/>
    </location>
</feature>
<comment type="caution">
    <text evidence="17">The sequence shown here is derived from an EMBL/GenBank/DDBJ whole genome shotgun (WGS) entry which is preliminary data.</text>
</comment>
<evidence type="ECO:0000256" key="9">
    <source>
        <dbReference type="ARBA" id="ARBA00022840"/>
    </source>
</evidence>
<dbReference type="Gene3D" id="3.30.450.20">
    <property type="entry name" value="PAS domain"/>
    <property type="match status" value="1"/>
</dbReference>
<name>A0A2M8PIA3_9CHLR</name>
<evidence type="ECO:0000313" key="18">
    <source>
        <dbReference type="Proteomes" id="UP000229681"/>
    </source>
</evidence>
<dbReference type="InterPro" id="IPR035965">
    <property type="entry name" value="PAS-like_dom_sf"/>
</dbReference>
<organism evidence="17 18">
    <name type="scientific">Candidatus Thermofonsia Clade 1 bacterium</name>
    <dbReference type="NCBI Taxonomy" id="2364210"/>
    <lineage>
        <taxon>Bacteria</taxon>
        <taxon>Bacillati</taxon>
        <taxon>Chloroflexota</taxon>
        <taxon>Candidatus Thermofontia</taxon>
        <taxon>Candidatus Thermofonsia Clade 1</taxon>
    </lineage>
</organism>
<gene>
    <name evidence="17" type="ORF">CUN49_01250</name>
</gene>
<dbReference type="Proteomes" id="UP000229681">
    <property type="component" value="Unassembled WGS sequence"/>
</dbReference>
<dbReference type="NCBIfam" id="TIGR00229">
    <property type="entry name" value="sensory_box"/>
    <property type="match status" value="1"/>
</dbReference>
<dbReference type="InterPro" id="IPR000014">
    <property type="entry name" value="PAS"/>
</dbReference>
<dbReference type="InterPro" id="IPR004358">
    <property type="entry name" value="Sig_transdc_His_kin-like_C"/>
</dbReference>
<evidence type="ECO:0000256" key="1">
    <source>
        <dbReference type="ARBA" id="ARBA00000085"/>
    </source>
</evidence>
<evidence type="ECO:0000259" key="16">
    <source>
        <dbReference type="PROSITE" id="PS50113"/>
    </source>
</evidence>
<evidence type="ECO:0000256" key="2">
    <source>
        <dbReference type="ARBA" id="ARBA00004141"/>
    </source>
</evidence>
<dbReference type="FunFam" id="3.30.565.10:FF:000006">
    <property type="entry name" value="Sensor histidine kinase WalK"/>
    <property type="match status" value="1"/>
</dbReference>
<dbReference type="GO" id="GO:0000156">
    <property type="term" value="F:phosphorelay response regulator activity"/>
    <property type="evidence" value="ECO:0007669"/>
    <property type="project" value="TreeGrafter"/>
</dbReference>
<dbReference type="InterPro" id="IPR029016">
    <property type="entry name" value="GAF-like_dom_sf"/>
</dbReference>
<dbReference type="Gene3D" id="3.30.450.40">
    <property type="match status" value="2"/>
</dbReference>
<dbReference type="GO" id="GO:0016020">
    <property type="term" value="C:membrane"/>
    <property type="evidence" value="ECO:0007669"/>
    <property type="project" value="UniProtKB-SubCell"/>
</dbReference>
<evidence type="ECO:0000256" key="6">
    <source>
        <dbReference type="ARBA" id="ARBA00022692"/>
    </source>
</evidence>
<dbReference type="SUPFAM" id="SSF55781">
    <property type="entry name" value="GAF domain-like"/>
    <property type="match status" value="2"/>
</dbReference>
<dbReference type="GO" id="GO:0000155">
    <property type="term" value="F:phosphorelay sensor kinase activity"/>
    <property type="evidence" value="ECO:0007669"/>
    <property type="project" value="InterPro"/>
</dbReference>
<evidence type="ECO:0000256" key="10">
    <source>
        <dbReference type="ARBA" id="ARBA00022989"/>
    </source>
</evidence>
<dbReference type="InterPro" id="IPR005467">
    <property type="entry name" value="His_kinase_dom"/>
</dbReference>
<protein>
    <recommendedName>
        <fullName evidence="3">histidine kinase</fullName>
        <ecNumber evidence="3">2.7.13.3</ecNumber>
    </recommendedName>
</protein>
<comment type="catalytic activity">
    <reaction evidence="1">
        <text>ATP + protein L-histidine = ADP + protein N-phospho-L-histidine.</text>
        <dbReference type="EC" id="2.7.13.3"/>
    </reaction>
</comment>
<dbReference type="EMBL" id="PGTM01000008">
    <property type="protein sequence ID" value="PJF37261.1"/>
    <property type="molecule type" value="Genomic_DNA"/>
</dbReference>
<keyword evidence="10" id="KW-1133">Transmembrane helix</keyword>
<dbReference type="SUPFAM" id="SSF55874">
    <property type="entry name" value="ATPase domain of HSP90 chaperone/DNA topoisomerase II/histidine kinase"/>
    <property type="match status" value="1"/>
</dbReference>
<keyword evidence="5" id="KW-0808">Transferase</keyword>
<evidence type="ECO:0000256" key="12">
    <source>
        <dbReference type="ARBA" id="ARBA00023136"/>
    </source>
</evidence>
<evidence type="ECO:0000256" key="5">
    <source>
        <dbReference type="ARBA" id="ARBA00022679"/>
    </source>
</evidence>
<dbReference type="PROSITE" id="PS50112">
    <property type="entry name" value="PAS"/>
    <property type="match status" value="1"/>
</dbReference>
<dbReference type="Pfam" id="PF13185">
    <property type="entry name" value="GAF_2"/>
    <property type="match status" value="1"/>
</dbReference>
<dbReference type="InterPro" id="IPR003018">
    <property type="entry name" value="GAF"/>
</dbReference>
<dbReference type="CDD" id="cd00130">
    <property type="entry name" value="PAS"/>
    <property type="match status" value="1"/>
</dbReference>
<dbReference type="InterPro" id="IPR036890">
    <property type="entry name" value="HATPase_C_sf"/>
</dbReference>
<dbReference type="SMART" id="SM00387">
    <property type="entry name" value="HATPase_c"/>
    <property type="match status" value="1"/>
</dbReference>
<reference evidence="17 18" key="1">
    <citation type="submission" date="2017-11" db="EMBL/GenBank/DDBJ databases">
        <title>Evolution of Phototrophy in the Chloroflexi Phylum Driven by Horizontal Gene Transfer.</title>
        <authorList>
            <person name="Ward L.M."/>
            <person name="Hemp J."/>
            <person name="Shih P.M."/>
            <person name="Mcglynn S.E."/>
            <person name="Fischer W."/>
        </authorList>
    </citation>
    <scope>NUCLEOTIDE SEQUENCE [LARGE SCALE GENOMIC DNA]</scope>
    <source>
        <strain evidence="17">JP3_13</strain>
    </source>
</reference>
<dbReference type="PRINTS" id="PR00344">
    <property type="entry name" value="BCTRLSENSOR"/>
</dbReference>
<comment type="subcellular location">
    <subcellularLocation>
        <location evidence="2">Membrane</location>
        <topology evidence="2">Multi-pass membrane protein</topology>
    </subcellularLocation>
</comment>
<keyword evidence="12" id="KW-0472">Membrane</keyword>
<dbReference type="Gene3D" id="3.30.565.10">
    <property type="entry name" value="Histidine kinase-like ATPase, C-terminal domain"/>
    <property type="match status" value="1"/>
</dbReference>
<dbReference type="InterPro" id="IPR000700">
    <property type="entry name" value="PAS-assoc_C"/>
</dbReference>
<dbReference type="GO" id="GO:0007234">
    <property type="term" value="P:osmosensory signaling via phosphorelay pathway"/>
    <property type="evidence" value="ECO:0007669"/>
    <property type="project" value="TreeGrafter"/>
</dbReference>
<dbReference type="PANTHER" id="PTHR42878:SF7">
    <property type="entry name" value="SENSOR HISTIDINE KINASE GLRK"/>
    <property type="match status" value="1"/>
</dbReference>
<proteinExistence type="predicted"/>
<evidence type="ECO:0000256" key="7">
    <source>
        <dbReference type="ARBA" id="ARBA00022741"/>
    </source>
</evidence>
<dbReference type="PROSITE" id="PS50109">
    <property type="entry name" value="HIS_KIN"/>
    <property type="match status" value="1"/>
</dbReference>
<dbReference type="PANTHER" id="PTHR42878">
    <property type="entry name" value="TWO-COMPONENT HISTIDINE KINASE"/>
    <property type="match status" value="1"/>
</dbReference>
<dbReference type="PROSITE" id="PS50113">
    <property type="entry name" value="PAC"/>
    <property type="match status" value="1"/>
</dbReference>
<dbReference type="Pfam" id="PF00512">
    <property type="entry name" value="HisKA"/>
    <property type="match status" value="1"/>
</dbReference>
<keyword evidence="9" id="KW-0067">ATP-binding</keyword>
<dbReference type="InterPro" id="IPR050351">
    <property type="entry name" value="BphY/WalK/GraS-like"/>
</dbReference>
<dbReference type="Pfam" id="PF00989">
    <property type="entry name" value="PAS"/>
    <property type="match status" value="1"/>
</dbReference>
<dbReference type="SUPFAM" id="SSF55785">
    <property type="entry name" value="PYP-like sensor domain (PAS domain)"/>
    <property type="match status" value="1"/>
</dbReference>
<dbReference type="GO" id="GO:0006355">
    <property type="term" value="P:regulation of DNA-templated transcription"/>
    <property type="evidence" value="ECO:0007669"/>
    <property type="project" value="InterPro"/>
</dbReference>
<dbReference type="EC" id="2.7.13.3" evidence="3"/>
<keyword evidence="8" id="KW-0418">Kinase</keyword>
<dbReference type="SMART" id="SM00091">
    <property type="entry name" value="PAS"/>
    <property type="match status" value="1"/>
</dbReference>
<feature type="domain" description="PAC" evidence="16">
    <location>
        <begin position="247"/>
        <end position="297"/>
    </location>
</feature>
<evidence type="ECO:0000256" key="11">
    <source>
        <dbReference type="ARBA" id="ARBA00023012"/>
    </source>
</evidence>
<dbReference type="InterPro" id="IPR013767">
    <property type="entry name" value="PAS_fold"/>
</dbReference>
<evidence type="ECO:0000259" key="14">
    <source>
        <dbReference type="PROSITE" id="PS50109"/>
    </source>
</evidence>
<keyword evidence="11" id="KW-0902">Two-component regulatory system</keyword>
<dbReference type="GO" id="GO:0005524">
    <property type="term" value="F:ATP binding"/>
    <property type="evidence" value="ECO:0007669"/>
    <property type="project" value="UniProtKB-KW"/>
</dbReference>
<dbReference type="Gene3D" id="1.10.287.130">
    <property type="match status" value="1"/>
</dbReference>
<dbReference type="CDD" id="cd00082">
    <property type="entry name" value="HisKA"/>
    <property type="match status" value="1"/>
</dbReference>
<dbReference type="AlphaFoldDB" id="A0A2M8PIA3"/>
<keyword evidence="6" id="KW-0812">Transmembrane</keyword>
<feature type="domain" description="Histidine kinase" evidence="14">
    <location>
        <begin position="485"/>
        <end position="703"/>
    </location>
</feature>
<dbReference type="InterPro" id="IPR003661">
    <property type="entry name" value="HisK_dim/P_dom"/>
</dbReference>
<evidence type="ECO:0000259" key="15">
    <source>
        <dbReference type="PROSITE" id="PS50112"/>
    </source>
</evidence>
<evidence type="ECO:0000256" key="8">
    <source>
        <dbReference type="ARBA" id="ARBA00022777"/>
    </source>
</evidence>
<dbReference type="SUPFAM" id="SSF47384">
    <property type="entry name" value="Homodimeric domain of signal transducing histidine kinase"/>
    <property type="match status" value="1"/>
</dbReference>
<dbReference type="SMART" id="SM00388">
    <property type="entry name" value="HisKA"/>
    <property type="match status" value="1"/>
</dbReference>
<evidence type="ECO:0000256" key="4">
    <source>
        <dbReference type="ARBA" id="ARBA00022553"/>
    </source>
</evidence>